<accession>A0A848GJ30</accession>
<proteinExistence type="predicted"/>
<evidence type="ECO:0000313" key="1">
    <source>
        <dbReference type="EMBL" id="NML37877.1"/>
    </source>
</evidence>
<dbReference type="InterPro" id="IPR011727">
    <property type="entry name" value="CHP02117"/>
</dbReference>
<keyword evidence="2" id="KW-1185">Reference proteome</keyword>
<reference evidence="1 2" key="1">
    <citation type="submission" date="2020-04" db="EMBL/GenBank/DDBJ databases">
        <title>Chitinophaga sp. G-6-1-13 sp. nov., isolated from soil.</title>
        <authorList>
            <person name="Dahal R.H."/>
            <person name="Chaudhary D.K."/>
        </authorList>
    </citation>
    <scope>NUCLEOTIDE SEQUENCE [LARGE SCALE GENOMIC DNA]</scope>
    <source>
        <strain evidence="1 2">G-6-1-13</strain>
    </source>
</reference>
<name>A0A848GJ30_9BACT</name>
<dbReference type="NCBIfam" id="TIGR02117">
    <property type="entry name" value="chp_urease_rgn"/>
    <property type="match status" value="1"/>
</dbReference>
<dbReference type="Pfam" id="PF09601">
    <property type="entry name" value="DUF2459"/>
    <property type="match status" value="1"/>
</dbReference>
<dbReference type="AlphaFoldDB" id="A0A848GJ30"/>
<evidence type="ECO:0000313" key="2">
    <source>
        <dbReference type="Proteomes" id="UP000583266"/>
    </source>
</evidence>
<organism evidence="1 2">
    <name type="scientific">Chitinophaga fulva</name>
    <dbReference type="NCBI Taxonomy" id="2728842"/>
    <lineage>
        <taxon>Bacteria</taxon>
        <taxon>Pseudomonadati</taxon>
        <taxon>Bacteroidota</taxon>
        <taxon>Chitinophagia</taxon>
        <taxon>Chitinophagales</taxon>
        <taxon>Chitinophagaceae</taxon>
        <taxon>Chitinophaga</taxon>
    </lineage>
</organism>
<comment type="caution">
    <text evidence="1">The sequence shown here is derived from an EMBL/GenBank/DDBJ whole genome shotgun (WGS) entry which is preliminary data.</text>
</comment>
<sequence>MKKVLKIVSYTLLIFCLLVGLYLSSAYILSRMSTPKEQVADADIPIYILTNGVHTDLVVPVRTAQIDWSTHIPFGNTIANDSSAQLLAFGWGDKGFYLQTPNWSDLKFSTAFKAAFALSTAAIHATYYRQLQENESCRKIMINKSQYGRLSQFISNSLKPGTDGMPIRINTNANYGNSDAFYEARGRYNLFYTCNTWANDGLKSCGQKACRWTIFDTGIFYHYRK</sequence>
<protein>
    <submittedName>
        <fullName evidence="1">TIGR02117 family protein</fullName>
    </submittedName>
</protein>
<dbReference type="EMBL" id="JABBGC010000001">
    <property type="protein sequence ID" value="NML37877.1"/>
    <property type="molecule type" value="Genomic_DNA"/>
</dbReference>
<dbReference type="Proteomes" id="UP000583266">
    <property type="component" value="Unassembled WGS sequence"/>
</dbReference>
<gene>
    <name evidence="1" type="ORF">HHL17_11790</name>
</gene>